<evidence type="ECO:0000313" key="3">
    <source>
        <dbReference type="EMBL" id="SDD98890.1"/>
    </source>
</evidence>
<evidence type="ECO:0000259" key="2">
    <source>
        <dbReference type="Pfam" id="PF01636"/>
    </source>
</evidence>
<dbReference type="Gene3D" id="3.90.1200.10">
    <property type="match status" value="1"/>
</dbReference>
<dbReference type="AlphaFoldDB" id="A0A1G6Z8H4"/>
<dbReference type="EMBL" id="LT629688">
    <property type="protein sequence ID" value="SDD98890.1"/>
    <property type="molecule type" value="Genomic_DNA"/>
</dbReference>
<dbReference type="OrthoDB" id="9800774at2"/>
<comment type="similarity">
    <text evidence="1">Belongs to the pseudomonas-type ThrB family.</text>
</comment>
<name>A0A1G6Z8H4_9ACTN</name>
<protein>
    <submittedName>
        <fullName evidence="3">Ser/Thr protein kinase RdoA involved in Cpx stress response, MazF antagonist</fullName>
    </submittedName>
</protein>
<evidence type="ECO:0000256" key="1">
    <source>
        <dbReference type="ARBA" id="ARBA00038240"/>
    </source>
</evidence>
<keyword evidence="4" id="KW-1185">Reference proteome</keyword>
<feature type="domain" description="Aminoglycoside phosphotransferase" evidence="2">
    <location>
        <begin position="25"/>
        <end position="239"/>
    </location>
</feature>
<dbReference type="InterPro" id="IPR002575">
    <property type="entry name" value="Aminoglycoside_PTrfase"/>
</dbReference>
<sequence>MTTVMELVAENYPVEPSGATLVRSFNNDVYRIDTDDDAYVLKVYGSGRLDADEVRWEQRLARELLNAGIPVAADVTTNTGDFVGIVEAPEGPRTFALTQWVPGSKPQPPWSDALYRSVGATLARLHAAADSFDSIYPRRTVRRGDEPERVIAVLDEGSSQRQLVQRTAATARAELGQLAKQGLRWGIRHGDASLDNIHVDEDGTVYFYDFDLAGPGWQIEDLAGAMSTEFAGPFLEGYVDERPLTEVDLTALPWLRILGHIDNLKFHLIDKPVAMGSSTLTEGWVDRGFEGLADAARDAGC</sequence>
<dbReference type="GO" id="GO:0004413">
    <property type="term" value="F:homoserine kinase activity"/>
    <property type="evidence" value="ECO:0007669"/>
    <property type="project" value="TreeGrafter"/>
</dbReference>
<dbReference type="RefSeq" id="WP_090593394.1">
    <property type="nucleotide sequence ID" value="NZ_LT629688.1"/>
</dbReference>
<dbReference type="Pfam" id="PF01636">
    <property type="entry name" value="APH"/>
    <property type="match status" value="1"/>
</dbReference>
<proteinExistence type="inferred from homology"/>
<reference evidence="3 4" key="1">
    <citation type="submission" date="2016-10" db="EMBL/GenBank/DDBJ databases">
        <authorList>
            <person name="de Groot N.N."/>
        </authorList>
    </citation>
    <scope>NUCLEOTIDE SEQUENCE [LARGE SCALE GENOMIC DNA]</scope>
    <source>
        <strain evidence="3 4">MON 2.2</strain>
    </source>
</reference>
<keyword evidence="3" id="KW-0808">Transferase</keyword>
<dbReference type="STRING" id="675864.SAMN04489747_2220"/>
<organism evidence="3 4">
    <name type="scientific">Auraticoccus monumenti</name>
    <dbReference type="NCBI Taxonomy" id="675864"/>
    <lineage>
        <taxon>Bacteria</taxon>
        <taxon>Bacillati</taxon>
        <taxon>Actinomycetota</taxon>
        <taxon>Actinomycetes</taxon>
        <taxon>Propionibacteriales</taxon>
        <taxon>Propionibacteriaceae</taxon>
        <taxon>Auraticoccus</taxon>
    </lineage>
</organism>
<dbReference type="Proteomes" id="UP000198546">
    <property type="component" value="Chromosome i"/>
</dbReference>
<dbReference type="InterPro" id="IPR011009">
    <property type="entry name" value="Kinase-like_dom_sf"/>
</dbReference>
<dbReference type="Gene3D" id="3.30.200.20">
    <property type="entry name" value="Phosphorylase Kinase, domain 1"/>
    <property type="match status" value="1"/>
</dbReference>
<evidence type="ECO:0000313" key="4">
    <source>
        <dbReference type="Proteomes" id="UP000198546"/>
    </source>
</evidence>
<dbReference type="GO" id="GO:0009088">
    <property type="term" value="P:threonine biosynthetic process"/>
    <property type="evidence" value="ECO:0007669"/>
    <property type="project" value="TreeGrafter"/>
</dbReference>
<dbReference type="PANTHER" id="PTHR21064">
    <property type="entry name" value="AMINOGLYCOSIDE PHOSPHOTRANSFERASE DOMAIN-CONTAINING PROTEIN-RELATED"/>
    <property type="match status" value="1"/>
</dbReference>
<accession>A0A1G6Z8H4</accession>
<gene>
    <name evidence="3" type="ORF">SAMN04489747_2220</name>
</gene>
<dbReference type="InterPro" id="IPR050249">
    <property type="entry name" value="Pseudomonas-type_ThrB"/>
</dbReference>
<keyword evidence="3" id="KW-0418">Kinase</keyword>
<dbReference type="PANTHER" id="PTHR21064:SF6">
    <property type="entry name" value="AMINOGLYCOSIDE PHOSPHOTRANSFERASE DOMAIN-CONTAINING PROTEIN"/>
    <property type="match status" value="1"/>
</dbReference>
<dbReference type="SUPFAM" id="SSF56112">
    <property type="entry name" value="Protein kinase-like (PK-like)"/>
    <property type="match status" value="1"/>
</dbReference>